<dbReference type="EMBL" id="CP011102">
    <property type="protein sequence ID" value="AQY50176.1"/>
    <property type="molecule type" value="Genomic_DNA"/>
</dbReference>
<organism evidence="2 3">
    <name type="scientific">Listeria weihenstephanensis</name>
    <dbReference type="NCBI Taxonomy" id="1006155"/>
    <lineage>
        <taxon>Bacteria</taxon>
        <taxon>Bacillati</taxon>
        <taxon>Bacillota</taxon>
        <taxon>Bacilli</taxon>
        <taxon>Bacillales</taxon>
        <taxon>Listeriaceae</taxon>
        <taxon>Listeria</taxon>
    </lineage>
</organism>
<sequence>MRFPLIIHSFGSIIFFSFFIYMTFTKADKSLIILSLGAMIYFILMTVISYRNYKKQKEITD</sequence>
<keyword evidence="1" id="KW-0472">Membrane</keyword>
<dbReference type="AlphaFoldDB" id="A0A1S7FRU7"/>
<name>A0A1S7FRU7_9LIST</name>
<keyword evidence="3" id="KW-1185">Reference proteome</keyword>
<evidence type="ECO:0000256" key="1">
    <source>
        <dbReference type="SAM" id="Phobius"/>
    </source>
</evidence>
<protein>
    <submittedName>
        <fullName evidence="2">Uncharacterized protein</fullName>
    </submittedName>
</protein>
<proteinExistence type="predicted"/>
<keyword evidence="1" id="KW-0812">Transmembrane</keyword>
<dbReference type="Proteomes" id="UP000223060">
    <property type="component" value="Chromosome"/>
</dbReference>
<evidence type="ECO:0000313" key="2">
    <source>
        <dbReference type="EMBL" id="AQY50176.1"/>
    </source>
</evidence>
<evidence type="ECO:0000313" key="3">
    <source>
        <dbReference type="Proteomes" id="UP000223060"/>
    </source>
</evidence>
<accession>A0A1S7FRU7</accession>
<feature type="transmembrane region" description="Helical" evidence="1">
    <location>
        <begin position="5"/>
        <end position="24"/>
    </location>
</feature>
<feature type="transmembrane region" description="Helical" evidence="1">
    <location>
        <begin position="30"/>
        <end position="50"/>
    </location>
</feature>
<gene>
    <name evidence="2" type="ORF">UE46_03410</name>
</gene>
<keyword evidence="1" id="KW-1133">Transmembrane helix</keyword>
<reference evidence="3" key="1">
    <citation type="submission" date="2015-03" db="EMBL/GenBank/DDBJ databases">
        <authorList>
            <person name="Ferrari E."/>
            <person name="Walter M.C."/>
            <person name="Huptas C."/>
            <person name="Scherer S."/>
            <person name="Mueller-Herbst S."/>
        </authorList>
    </citation>
    <scope>NUCLEOTIDE SEQUENCE [LARGE SCALE GENOMIC DNA]</scope>
    <source>
        <strain evidence="3">LWP01</strain>
    </source>
</reference>
<dbReference type="KEGG" id="lwi:UE46_03410"/>